<keyword evidence="4" id="KW-1185">Reference proteome</keyword>
<feature type="region of interest" description="Disordered" evidence="1">
    <location>
        <begin position="84"/>
        <end position="105"/>
    </location>
</feature>
<sequence length="124" mass="13837">MVFYRIWAAAGVISIGLIGSAFSHTTTKHYAAPHHSTTHHYVAPKKAWRPAKPYHGKPVTHPKSYHAPAHKSWKHYEPSHKTWHKTYHKPAPPPRMPGRTTDGRFMLPGGMESTCSGGTPPPCQ</sequence>
<comment type="caution">
    <text evidence="3">The sequence shown here is derived from an EMBL/GenBank/DDBJ whole genome shotgun (WGS) entry which is preliminary data.</text>
</comment>
<feature type="chain" id="PRO_5037983758" evidence="2">
    <location>
        <begin position="24"/>
        <end position="124"/>
    </location>
</feature>
<proteinExistence type="predicted"/>
<accession>A0A963Z573</accession>
<reference evidence="3 4" key="1">
    <citation type="journal article" date="2021" name="Microorganisms">
        <title>Acidisoma silvae sp. nov. and Acidisomacellulosilytica sp. nov., Two Acidophilic Bacteria Isolated from Decaying Wood, Hydrolyzing Cellulose and Producing Poly-3-hydroxybutyrate.</title>
        <authorList>
            <person name="Mieszkin S."/>
            <person name="Pouder E."/>
            <person name="Uroz S."/>
            <person name="Simon-Colin C."/>
            <person name="Alain K."/>
        </authorList>
    </citation>
    <scope>NUCLEOTIDE SEQUENCE [LARGE SCALE GENOMIC DNA]</scope>
    <source>
        <strain evidence="3 4">HW T5.17</strain>
    </source>
</reference>
<feature type="signal peptide" evidence="2">
    <location>
        <begin position="1"/>
        <end position="23"/>
    </location>
</feature>
<dbReference type="RefSeq" id="WP_227309516.1">
    <property type="nucleotide sequence ID" value="NZ_JAESVA010000009.1"/>
</dbReference>
<protein>
    <submittedName>
        <fullName evidence="3">Uncharacterized protein</fullName>
    </submittedName>
</protein>
<evidence type="ECO:0000313" key="3">
    <source>
        <dbReference type="EMBL" id="MCB8882864.1"/>
    </source>
</evidence>
<evidence type="ECO:0000313" key="4">
    <source>
        <dbReference type="Proteomes" id="UP000721844"/>
    </source>
</evidence>
<feature type="region of interest" description="Disordered" evidence="1">
    <location>
        <begin position="52"/>
        <end position="71"/>
    </location>
</feature>
<organism evidence="3 4">
    <name type="scientific">Acidisoma cellulosilyticum</name>
    <dbReference type="NCBI Taxonomy" id="2802395"/>
    <lineage>
        <taxon>Bacteria</taxon>
        <taxon>Pseudomonadati</taxon>
        <taxon>Pseudomonadota</taxon>
        <taxon>Alphaproteobacteria</taxon>
        <taxon>Acetobacterales</taxon>
        <taxon>Acidocellaceae</taxon>
        <taxon>Acidisoma</taxon>
    </lineage>
</organism>
<evidence type="ECO:0000256" key="1">
    <source>
        <dbReference type="SAM" id="MobiDB-lite"/>
    </source>
</evidence>
<dbReference type="AlphaFoldDB" id="A0A963Z573"/>
<dbReference type="Proteomes" id="UP000721844">
    <property type="component" value="Unassembled WGS sequence"/>
</dbReference>
<keyword evidence="2" id="KW-0732">Signal</keyword>
<evidence type="ECO:0000256" key="2">
    <source>
        <dbReference type="SAM" id="SignalP"/>
    </source>
</evidence>
<name>A0A963Z573_9PROT</name>
<dbReference type="EMBL" id="JAESVA010000009">
    <property type="protein sequence ID" value="MCB8882864.1"/>
    <property type="molecule type" value="Genomic_DNA"/>
</dbReference>
<gene>
    <name evidence="3" type="ORF">ACELLULO517_21640</name>
</gene>